<dbReference type="InterPro" id="IPR001179">
    <property type="entry name" value="PPIase_FKBP_dom"/>
</dbReference>
<proteinExistence type="inferred from homology"/>
<dbReference type="AlphaFoldDB" id="A0A7C4NNJ9"/>
<evidence type="ECO:0000256" key="6">
    <source>
        <dbReference type="ARBA" id="ARBA00023186"/>
    </source>
</evidence>
<dbReference type="PANTHER" id="PTHR47861:SF3">
    <property type="entry name" value="FKBP-TYPE PEPTIDYL-PROLYL CIS-TRANS ISOMERASE SLYD"/>
    <property type="match status" value="1"/>
</dbReference>
<keyword evidence="4" id="KW-0963">Cytoplasm</keyword>
<dbReference type="Pfam" id="PF22199">
    <property type="entry name" value="FKBP26_IF"/>
    <property type="match status" value="1"/>
</dbReference>
<dbReference type="InterPro" id="IPR046357">
    <property type="entry name" value="PPIase_dom_sf"/>
</dbReference>
<evidence type="ECO:0000256" key="8">
    <source>
        <dbReference type="PROSITE-ProRule" id="PRU00277"/>
    </source>
</evidence>
<dbReference type="InterPro" id="IPR054016">
    <property type="entry name" value="FKBP26_IF"/>
</dbReference>
<dbReference type="InterPro" id="IPR048261">
    <property type="entry name" value="SlpA/SlyD-like_ins_sf"/>
</dbReference>
<dbReference type="EMBL" id="DTBP01000005">
    <property type="protein sequence ID" value="HGQ73508.1"/>
    <property type="molecule type" value="Genomic_DNA"/>
</dbReference>
<accession>A0A7C4NNJ9</accession>
<sequence length="232" mass="26090">MTISEGDFILLEYTVYVKETGNVIDTTNEELAKKMNIYESGRIYGPQLIVIGKGWINKVVEEEIMKMSIGEERTIEVSPDKAYGPRDPGKVKVFSLRDFHRRGLTVTVGDVVEIGGVKGIVKSINGGRVTVDFNHPLAGKTLIYKAKLVAKLEDINDKLKHLASRHLRIPIDELEVIYDPQTKEVSFTIPSKYVSRGDLQYGKISLASDVLDFFKESIDKIVFKEVIARSKE</sequence>
<keyword evidence="7 8" id="KW-0413">Isomerase</keyword>
<evidence type="ECO:0000313" key="12">
    <source>
        <dbReference type="EMBL" id="HGQ73508.1"/>
    </source>
</evidence>
<keyword evidence="5 8" id="KW-0697">Rotamase</keyword>
<protein>
    <recommendedName>
        <fullName evidence="9">Peptidyl-prolyl cis-trans isomerase</fullName>
        <ecNumber evidence="9">5.2.1.8</ecNumber>
    </recommendedName>
</protein>
<comment type="catalytic activity">
    <reaction evidence="1 8 9">
        <text>[protein]-peptidylproline (omega=180) = [protein]-peptidylproline (omega=0)</text>
        <dbReference type="Rhea" id="RHEA:16237"/>
        <dbReference type="Rhea" id="RHEA-COMP:10747"/>
        <dbReference type="Rhea" id="RHEA-COMP:10748"/>
        <dbReference type="ChEBI" id="CHEBI:83833"/>
        <dbReference type="ChEBI" id="CHEBI:83834"/>
        <dbReference type="EC" id="5.2.1.8"/>
    </reaction>
</comment>
<comment type="subcellular location">
    <subcellularLocation>
        <location evidence="2">Cytoplasm</location>
    </subcellularLocation>
</comment>
<dbReference type="PANTHER" id="PTHR47861">
    <property type="entry name" value="FKBP-TYPE PEPTIDYL-PROLYL CIS-TRANS ISOMERASE SLYD"/>
    <property type="match status" value="1"/>
</dbReference>
<dbReference type="EMBL" id="DTBE01000056">
    <property type="protein sequence ID" value="HGQ59479.1"/>
    <property type="molecule type" value="Genomic_DNA"/>
</dbReference>
<comment type="similarity">
    <text evidence="3 9">Belongs to the FKBP-type PPIase family.</text>
</comment>
<evidence type="ECO:0000313" key="11">
    <source>
        <dbReference type="EMBL" id="HGQ59479.1"/>
    </source>
</evidence>
<organism evidence="12">
    <name type="scientific">Staphylothermus marinus</name>
    <dbReference type="NCBI Taxonomy" id="2280"/>
    <lineage>
        <taxon>Archaea</taxon>
        <taxon>Thermoproteota</taxon>
        <taxon>Thermoprotei</taxon>
        <taxon>Desulfurococcales</taxon>
        <taxon>Desulfurococcaceae</taxon>
        <taxon>Staphylothermus</taxon>
    </lineage>
</organism>
<dbReference type="GO" id="GO:0003755">
    <property type="term" value="F:peptidyl-prolyl cis-trans isomerase activity"/>
    <property type="evidence" value="ECO:0007669"/>
    <property type="project" value="UniProtKB-UniRule"/>
</dbReference>
<gene>
    <name evidence="11" type="ORF">ENU09_02010</name>
    <name evidence="12" type="ORF">ENU20_00290</name>
</gene>
<evidence type="ECO:0000256" key="1">
    <source>
        <dbReference type="ARBA" id="ARBA00000971"/>
    </source>
</evidence>
<reference evidence="12" key="1">
    <citation type="journal article" date="2020" name="mSystems">
        <title>Genome- and Community-Level Interaction Insights into Carbon Utilization and Element Cycling Functions of Hydrothermarchaeota in Hydrothermal Sediment.</title>
        <authorList>
            <person name="Zhou Z."/>
            <person name="Liu Y."/>
            <person name="Xu W."/>
            <person name="Pan J."/>
            <person name="Luo Z.H."/>
            <person name="Li M."/>
        </authorList>
    </citation>
    <scope>NUCLEOTIDE SEQUENCE [LARGE SCALE GENOMIC DNA]</scope>
    <source>
        <strain evidence="11">SpSt-638</strain>
        <strain evidence="12">SpSt-648</strain>
    </source>
</reference>
<evidence type="ECO:0000256" key="2">
    <source>
        <dbReference type="ARBA" id="ARBA00004496"/>
    </source>
</evidence>
<name>A0A7C4NNJ9_STAMA</name>
<dbReference type="GO" id="GO:0005737">
    <property type="term" value="C:cytoplasm"/>
    <property type="evidence" value="ECO:0007669"/>
    <property type="project" value="UniProtKB-SubCell"/>
</dbReference>
<dbReference type="Pfam" id="PF00254">
    <property type="entry name" value="FKBP_C"/>
    <property type="match status" value="1"/>
</dbReference>
<dbReference type="Gene3D" id="3.10.50.40">
    <property type="match status" value="1"/>
</dbReference>
<evidence type="ECO:0000256" key="7">
    <source>
        <dbReference type="ARBA" id="ARBA00023235"/>
    </source>
</evidence>
<dbReference type="Gene3D" id="2.40.10.330">
    <property type="match status" value="1"/>
</dbReference>
<evidence type="ECO:0000259" key="10">
    <source>
        <dbReference type="PROSITE" id="PS50059"/>
    </source>
</evidence>
<evidence type="ECO:0000256" key="9">
    <source>
        <dbReference type="RuleBase" id="RU003915"/>
    </source>
</evidence>
<keyword evidence="6" id="KW-0143">Chaperone</keyword>
<dbReference type="EC" id="5.2.1.8" evidence="9"/>
<dbReference type="Gene3D" id="3.30.70.2210">
    <property type="match status" value="1"/>
</dbReference>
<dbReference type="GO" id="GO:0042026">
    <property type="term" value="P:protein refolding"/>
    <property type="evidence" value="ECO:0007669"/>
    <property type="project" value="UniProtKB-ARBA"/>
</dbReference>
<evidence type="ECO:0000256" key="5">
    <source>
        <dbReference type="ARBA" id="ARBA00023110"/>
    </source>
</evidence>
<comment type="caution">
    <text evidence="12">The sequence shown here is derived from an EMBL/GenBank/DDBJ whole genome shotgun (WGS) entry which is preliminary data.</text>
</comment>
<dbReference type="SUPFAM" id="SSF54534">
    <property type="entry name" value="FKBP-like"/>
    <property type="match status" value="1"/>
</dbReference>
<dbReference type="PROSITE" id="PS50059">
    <property type="entry name" value="FKBP_PPIASE"/>
    <property type="match status" value="1"/>
</dbReference>
<evidence type="ECO:0000256" key="4">
    <source>
        <dbReference type="ARBA" id="ARBA00022490"/>
    </source>
</evidence>
<feature type="domain" description="PPIase FKBP-type" evidence="10">
    <location>
        <begin position="6"/>
        <end position="107"/>
    </location>
</feature>
<evidence type="ECO:0000256" key="3">
    <source>
        <dbReference type="ARBA" id="ARBA00006577"/>
    </source>
</evidence>